<evidence type="ECO:0000256" key="1">
    <source>
        <dbReference type="SAM" id="MobiDB-lite"/>
    </source>
</evidence>
<dbReference type="AlphaFoldDB" id="A0AA36BB31"/>
<feature type="region of interest" description="Disordered" evidence="1">
    <location>
        <begin position="1"/>
        <end position="24"/>
    </location>
</feature>
<gene>
    <name evidence="2" type="ORF">OCTVUL_1B000460</name>
</gene>
<organism evidence="2 3">
    <name type="scientific">Octopus vulgaris</name>
    <name type="common">Common octopus</name>
    <dbReference type="NCBI Taxonomy" id="6645"/>
    <lineage>
        <taxon>Eukaryota</taxon>
        <taxon>Metazoa</taxon>
        <taxon>Spiralia</taxon>
        <taxon>Lophotrochozoa</taxon>
        <taxon>Mollusca</taxon>
        <taxon>Cephalopoda</taxon>
        <taxon>Coleoidea</taxon>
        <taxon>Octopodiformes</taxon>
        <taxon>Octopoda</taxon>
        <taxon>Incirrata</taxon>
        <taxon>Octopodidae</taxon>
        <taxon>Octopus</taxon>
    </lineage>
</organism>
<dbReference type="EMBL" id="OX597824">
    <property type="protein sequence ID" value="CAI9730256.1"/>
    <property type="molecule type" value="Genomic_DNA"/>
</dbReference>
<reference evidence="2" key="1">
    <citation type="submission" date="2023-08" db="EMBL/GenBank/DDBJ databases">
        <authorList>
            <person name="Alioto T."/>
            <person name="Alioto T."/>
            <person name="Gomez Garrido J."/>
        </authorList>
    </citation>
    <scope>NUCLEOTIDE SEQUENCE</scope>
</reference>
<name>A0AA36BB31_OCTVU</name>
<protein>
    <submittedName>
        <fullName evidence="2">Uncharacterized protein</fullName>
    </submittedName>
</protein>
<evidence type="ECO:0000313" key="2">
    <source>
        <dbReference type="EMBL" id="CAI9730256.1"/>
    </source>
</evidence>
<keyword evidence="3" id="KW-1185">Reference proteome</keyword>
<evidence type="ECO:0000313" key="3">
    <source>
        <dbReference type="Proteomes" id="UP001162480"/>
    </source>
</evidence>
<sequence length="133" mass="14229">MSDEGSPSKETVVGSPTSKIAKHTSEIDATKLKVAEGSHSDKAVITAKVAEGSPSDKDVITDKVVEGSPSDEAVKAAKVIEGSPSKGKQNDKTITYNFAAAAGRKTEEIKMEEIDYESYKTMFTREGNKCWGQ</sequence>
<accession>A0AA36BB31</accession>
<proteinExistence type="predicted"/>
<dbReference type="Proteomes" id="UP001162480">
    <property type="component" value="Chromosome 11"/>
</dbReference>